<feature type="domain" description="3'-5' exoribonuclease Rv2179c-like" evidence="1">
    <location>
        <begin position="1"/>
        <end position="164"/>
    </location>
</feature>
<evidence type="ECO:0000313" key="3">
    <source>
        <dbReference type="Proteomes" id="UP000592294"/>
    </source>
</evidence>
<keyword evidence="3" id="KW-1185">Reference proteome</keyword>
<reference evidence="2 3" key="1">
    <citation type="submission" date="2020-06" db="EMBL/GenBank/DDBJ databases">
        <title>Whole-genome sequence of Allochromatium humboldtianum DSM 21881, type strain.</title>
        <authorList>
            <person name="Kyndt J.A."/>
            <person name="Meyer T.E."/>
        </authorList>
    </citation>
    <scope>NUCLEOTIDE SEQUENCE [LARGE SCALE GENOMIC DNA]</scope>
    <source>
        <strain evidence="2 3">DSM 21881</strain>
    </source>
</reference>
<name>A0A850R6H4_9GAMM</name>
<sequence>MGTSPRAAVLSIGACFFDLGAEPGEVVSTFAANISLESNHRAGRAIEPSTVLWWLSQSKDAQNAFLAGPHEALRAALTRFNAWHQALSPVPHRVWAKDPDFDVVILRDAFHQENIVFPFKYFMSRSVRTILDLAFGDEIPAPPNPGVAHSATDDAVKQAALVQMAYRQLGVD</sequence>
<comment type="caution">
    <text evidence="2">The sequence shown here is derived from an EMBL/GenBank/DDBJ whole genome shotgun (WGS) entry which is preliminary data.</text>
</comment>
<evidence type="ECO:0000259" key="1">
    <source>
        <dbReference type="Pfam" id="PF16473"/>
    </source>
</evidence>
<dbReference type="Gene3D" id="3.30.420.10">
    <property type="entry name" value="Ribonuclease H-like superfamily/Ribonuclease H"/>
    <property type="match status" value="1"/>
</dbReference>
<dbReference type="InterPro" id="IPR033390">
    <property type="entry name" value="Rv2179c-like"/>
</dbReference>
<organism evidence="2 3">
    <name type="scientific">Allochromatium humboldtianum</name>
    <dbReference type="NCBI Taxonomy" id="504901"/>
    <lineage>
        <taxon>Bacteria</taxon>
        <taxon>Pseudomonadati</taxon>
        <taxon>Pseudomonadota</taxon>
        <taxon>Gammaproteobacteria</taxon>
        <taxon>Chromatiales</taxon>
        <taxon>Chromatiaceae</taxon>
        <taxon>Allochromatium</taxon>
    </lineage>
</organism>
<accession>A0A850R6H4</accession>
<evidence type="ECO:0000313" key="2">
    <source>
        <dbReference type="EMBL" id="NVZ07986.1"/>
    </source>
</evidence>
<dbReference type="GO" id="GO:0003676">
    <property type="term" value="F:nucleic acid binding"/>
    <property type="evidence" value="ECO:0007669"/>
    <property type="project" value="InterPro"/>
</dbReference>
<proteinExistence type="predicted"/>
<dbReference type="SUPFAM" id="SSF53098">
    <property type="entry name" value="Ribonuclease H-like"/>
    <property type="match status" value="1"/>
</dbReference>
<dbReference type="Proteomes" id="UP000592294">
    <property type="component" value="Unassembled WGS sequence"/>
</dbReference>
<gene>
    <name evidence="2" type="ORF">HW932_01765</name>
</gene>
<dbReference type="InterPro" id="IPR012337">
    <property type="entry name" value="RNaseH-like_sf"/>
</dbReference>
<dbReference type="AlphaFoldDB" id="A0A850R6H4"/>
<dbReference type="Pfam" id="PF16473">
    <property type="entry name" value="Rv2179c-like"/>
    <property type="match status" value="1"/>
</dbReference>
<dbReference type="InterPro" id="IPR036397">
    <property type="entry name" value="RNaseH_sf"/>
</dbReference>
<protein>
    <submittedName>
        <fullName evidence="2">3'-5' exoribonuclease</fullName>
    </submittedName>
</protein>
<dbReference type="EMBL" id="JABZEO010000001">
    <property type="protein sequence ID" value="NVZ07986.1"/>
    <property type="molecule type" value="Genomic_DNA"/>
</dbReference>